<dbReference type="GO" id="GO:0006909">
    <property type="term" value="P:phagocytosis"/>
    <property type="evidence" value="ECO:0007669"/>
    <property type="project" value="TreeGrafter"/>
</dbReference>
<dbReference type="GO" id="GO:0007399">
    <property type="term" value="P:nervous system development"/>
    <property type="evidence" value="ECO:0007669"/>
    <property type="project" value="TreeGrafter"/>
</dbReference>
<feature type="binding site" evidence="5">
    <location>
        <position position="159"/>
    </location>
    <ligand>
        <name>Mg(2+)</name>
        <dbReference type="ChEBI" id="CHEBI:18420"/>
    </ligand>
</feature>
<dbReference type="FunFam" id="1.10.510.10:FF:000743">
    <property type="entry name" value="Predicted protein"/>
    <property type="match status" value="1"/>
</dbReference>
<dbReference type="GO" id="GO:0007169">
    <property type="term" value="P:cell surface receptor protein tyrosine kinase signaling pathway"/>
    <property type="evidence" value="ECO:0007669"/>
    <property type="project" value="TreeGrafter"/>
</dbReference>
<protein>
    <recommendedName>
        <fullName evidence="7">Protein kinase domain-containing protein</fullName>
    </recommendedName>
</protein>
<dbReference type="Gene3D" id="3.30.200.20">
    <property type="entry name" value="Phosphorylase Kinase, domain 1"/>
    <property type="match status" value="1"/>
</dbReference>
<dbReference type="PIRSF" id="PIRSF000654">
    <property type="entry name" value="Integrin-linked_kinase"/>
    <property type="match status" value="1"/>
</dbReference>
<dbReference type="SMART" id="SM00219">
    <property type="entry name" value="TyrKc"/>
    <property type="match status" value="1"/>
</dbReference>
<evidence type="ECO:0000256" key="4">
    <source>
        <dbReference type="PIRSR" id="PIRSR000615-2"/>
    </source>
</evidence>
<dbReference type="CDD" id="cd00192">
    <property type="entry name" value="PTKc"/>
    <property type="match status" value="1"/>
</dbReference>
<dbReference type="InterPro" id="IPR017441">
    <property type="entry name" value="Protein_kinase_ATP_BS"/>
</dbReference>
<reference evidence="8 10" key="2">
    <citation type="journal article" date="2013" name="Nature">
        <title>Insights into bilaterian evolution from three spiralian genomes.</title>
        <authorList>
            <person name="Simakov O."/>
            <person name="Marletaz F."/>
            <person name="Cho S.J."/>
            <person name="Edsinger-Gonzales E."/>
            <person name="Havlak P."/>
            <person name="Hellsten U."/>
            <person name="Kuo D.H."/>
            <person name="Larsson T."/>
            <person name="Lv J."/>
            <person name="Arendt D."/>
            <person name="Savage R."/>
            <person name="Osoegawa K."/>
            <person name="de Jong P."/>
            <person name="Grimwood J."/>
            <person name="Chapman J.A."/>
            <person name="Shapiro H."/>
            <person name="Aerts A."/>
            <person name="Otillar R.P."/>
            <person name="Terry A.Y."/>
            <person name="Boore J.L."/>
            <person name="Grigoriev I.V."/>
            <person name="Lindberg D.R."/>
            <person name="Seaver E.C."/>
            <person name="Weisblat D.A."/>
            <person name="Putnam N.H."/>
            <person name="Rokhsar D.S."/>
        </authorList>
    </citation>
    <scope>NUCLEOTIDE SEQUENCE</scope>
    <source>
        <strain evidence="8 10">I ESC-2004</strain>
    </source>
</reference>
<evidence type="ECO:0000256" key="2">
    <source>
        <dbReference type="ARBA" id="ARBA00051243"/>
    </source>
</evidence>
<dbReference type="PROSITE" id="PS50011">
    <property type="entry name" value="PROTEIN_KINASE_DOM"/>
    <property type="match status" value="1"/>
</dbReference>
<reference evidence="10" key="1">
    <citation type="submission" date="2012-12" db="EMBL/GenBank/DDBJ databases">
        <authorList>
            <person name="Hellsten U."/>
            <person name="Grimwood J."/>
            <person name="Chapman J.A."/>
            <person name="Shapiro H."/>
            <person name="Aerts A."/>
            <person name="Otillar R.P."/>
            <person name="Terry A.Y."/>
            <person name="Boore J.L."/>
            <person name="Simakov O."/>
            <person name="Marletaz F."/>
            <person name="Cho S.-J."/>
            <person name="Edsinger-Gonzales E."/>
            <person name="Havlak P."/>
            <person name="Kuo D.-H."/>
            <person name="Larsson T."/>
            <person name="Lv J."/>
            <person name="Arendt D."/>
            <person name="Savage R."/>
            <person name="Osoegawa K."/>
            <person name="de Jong P."/>
            <person name="Lindberg D.R."/>
            <person name="Seaver E.C."/>
            <person name="Weisblat D.A."/>
            <person name="Putnam N.H."/>
            <person name="Grigoriev I.V."/>
            <person name="Rokhsar D.S."/>
        </authorList>
    </citation>
    <scope>NUCLEOTIDE SEQUENCE</scope>
    <source>
        <strain evidence="10">I ESC-2004</strain>
    </source>
</reference>
<dbReference type="InterPro" id="IPR001245">
    <property type="entry name" value="Ser-Thr/Tyr_kinase_cat_dom"/>
</dbReference>
<dbReference type="GO" id="GO:0005886">
    <property type="term" value="C:plasma membrane"/>
    <property type="evidence" value="ECO:0007669"/>
    <property type="project" value="TreeGrafter"/>
</dbReference>
<sequence length="286" mass="32179">MRTKIGQGAFGDVWEAMYSSQEPGKGPKKGPRKVAMKTLKNICNREDVCHVIQEALMMVEFQHPNVLGLIGISVNGTGSSACPMLVLPFMENGDMHKFLRSFRYGDVPMSQAPNKTQLVGMGWHIAKGMAYLASMKFVHRDLAARNCMLDHKLVAKVADFGLAKDVYASSYYKQATETRLPVKWMPIESLQDRYSSTQSDVWSFGVTLWEIMTFATTPYPNIDNADVLQHLKDGGRLEQPEECPDVIYDVMQACWQVSPGSRPSFESLASTMEQFLTQNSEYLRLE</sequence>
<evidence type="ECO:0000256" key="6">
    <source>
        <dbReference type="PROSITE-ProRule" id="PRU10141"/>
    </source>
</evidence>
<keyword evidence="5" id="KW-0479">Metal-binding</keyword>
<dbReference type="InterPro" id="IPR020635">
    <property type="entry name" value="Tyr_kinase_cat_dom"/>
</dbReference>
<evidence type="ECO:0000256" key="1">
    <source>
        <dbReference type="ARBA" id="ARBA00004167"/>
    </source>
</evidence>
<accession>R7TWY7</accession>
<dbReference type="SUPFAM" id="SSF56112">
    <property type="entry name" value="Protein kinase-like (PK-like)"/>
    <property type="match status" value="1"/>
</dbReference>
<evidence type="ECO:0000256" key="5">
    <source>
        <dbReference type="PIRSR" id="PIRSR000615-3"/>
    </source>
</evidence>
<evidence type="ECO:0000313" key="10">
    <source>
        <dbReference type="Proteomes" id="UP000014760"/>
    </source>
</evidence>
<dbReference type="PRINTS" id="PR00109">
    <property type="entry name" value="TYRKINASE"/>
</dbReference>
<feature type="domain" description="Protein kinase" evidence="7">
    <location>
        <begin position="1"/>
        <end position="276"/>
    </location>
</feature>
<dbReference type="InterPro" id="IPR000719">
    <property type="entry name" value="Prot_kinase_dom"/>
</dbReference>
<keyword evidence="5" id="KW-0460">Magnesium</keyword>
<dbReference type="InterPro" id="IPR050122">
    <property type="entry name" value="RTK"/>
</dbReference>
<proteinExistence type="predicted"/>
<keyword evidence="10" id="KW-1185">Reference proteome</keyword>
<evidence type="ECO:0000313" key="9">
    <source>
        <dbReference type="EnsemblMetazoa" id="CapteP167210"/>
    </source>
</evidence>
<dbReference type="GO" id="GO:0004714">
    <property type="term" value="F:transmembrane receptor protein tyrosine kinase activity"/>
    <property type="evidence" value="ECO:0007669"/>
    <property type="project" value="UniProtKB-EC"/>
</dbReference>
<dbReference type="GO" id="GO:0005524">
    <property type="term" value="F:ATP binding"/>
    <property type="evidence" value="ECO:0007669"/>
    <property type="project" value="UniProtKB-UniRule"/>
</dbReference>
<name>R7TWY7_CAPTE</name>
<feature type="binding site" evidence="5">
    <location>
        <position position="146"/>
    </location>
    <ligand>
        <name>Mg(2+)</name>
        <dbReference type="ChEBI" id="CHEBI:18420"/>
    </ligand>
</feature>
<dbReference type="PANTHER" id="PTHR24416">
    <property type="entry name" value="TYROSINE-PROTEIN KINASE RECEPTOR"/>
    <property type="match status" value="1"/>
</dbReference>
<dbReference type="PROSITE" id="PS00109">
    <property type="entry name" value="PROTEIN_KINASE_TYR"/>
    <property type="match status" value="1"/>
</dbReference>
<dbReference type="Proteomes" id="UP000014760">
    <property type="component" value="Unassembled WGS sequence"/>
</dbReference>
<dbReference type="EnsemblMetazoa" id="CapteT167210">
    <property type="protein sequence ID" value="CapteP167210"/>
    <property type="gene ID" value="CapteG167210"/>
</dbReference>
<feature type="binding site" evidence="6">
    <location>
        <position position="37"/>
    </location>
    <ligand>
        <name>ATP</name>
        <dbReference type="ChEBI" id="CHEBI:30616"/>
    </ligand>
</feature>
<dbReference type="OrthoDB" id="6262500at2759"/>
<gene>
    <name evidence="8" type="ORF">CAPTEDRAFT_167210</name>
</gene>
<dbReference type="PANTHER" id="PTHR24416:SF564">
    <property type="entry name" value="MACROPHAGE-STIMULATING PROTEIN RECEPTOR"/>
    <property type="match status" value="1"/>
</dbReference>
<dbReference type="OMA" id="IRWTANE"/>
<dbReference type="EMBL" id="KB308962">
    <property type="protein sequence ID" value="ELT95951.1"/>
    <property type="molecule type" value="Genomic_DNA"/>
</dbReference>
<keyword evidence="4 6" id="KW-0547">Nucleotide-binding</keyword>
<dbReference type="InterPro" id="IPR011009">
    <property type="entry name" value="Kinase-like_dom_sf"/>
</dbReference>
<dbReference type="AlphaFoldDB" id="R7TWY7"/>
<dbReference type="GO" id="GO:0016477">
    <property type="term" value="P:cell migration"/>
    <property type="evidence" value="ECO:0007669"/>
    <property type="project" value="TreeGrafter"/>
</dbReference>
<dbReference type="HOGENOM" id="CLU_000288_7_40_1"/>
<dbReference type="STRING" id="283909.R7TWY7"/>
<feature type="binding site" evidence="4">
    <location>
        <position position="145"/>
    </location>
    <ligand>
        <name>ATP</name>
        <dbReference type="ChEBI" id="CHEBI:30616"/>
    </ligand>
</feature>
<keyword evidence="4 6" id="KW-0067">ATP-binding</keyword>
<dbReference type="GO" id="GO:0046872">
    <property type="term" value="F:metal ion binding"/>
    <property type="evidence" value="ECO:0007669"/>
    <property type="project" value="UniProtKB-KW"/>
</dbReference>
<dbReference type="GO" id="GO:0043235">
    <property type="term" value="C:receptor complex"/>
    <property type="evidence" value="ECO:0007669"/>
    <property type="project" value="TreeGrafter"/>
</dbReference>
<evidence type="ECO:0000259" key="7">
    <source>
        <dbReference type="PROSITE" id="PS50011"/>
    </source>
</evidence>
<dbReference type="EMBL" id="AMQN01002353">
    <property type="status" value="NOT_ANNOTATED_CDS"/>
    <property type="molecule type" value="Genomic_DNA"/>
</dbReference>
<comment type="catalytic activity">
    <reaction evidence="2">
        <text>L-tyrosyl-[protein] + ATP = O-phospho-L-tyrosyl-[protein] + ADP + H(+)</text>
        <dbReference type="Rhea" id="RHEA:10596"/>
        <dbReference type="Rhea" id="RHEA-COMP:10136"/>
        <dbReference type="Rhea" id="RHEA-COMP:20101"/>
        <dbReference type="ChEBI" id="CHEBI:15378"/>
        <dbReference type="ChEBI" id="CHEBI:30616"/>
        <dbReference type="ChEBI" id="CHEBI:46858"/>
        <dbReference type="ChEBI" id="CHEBI:61978"/>
        <dbReference type="ChEBI" id="CHEBI:456216"/>
        <dbReference type="EC" id="2.7.10.1"/>
    </reaction>
</comment>
<dbReference type="InterPro" id="IPR008266">
    <property type="entry name" value="Tyr_kinase_AS"/>
</dbReference>
<comment type="subcellular location">
    <subcellularLocation>
        <location evidence="1">Membrane</location>
        <topology evidence="1">Single-pass membrane protein</topology>
    </subcellularLocation>
</comment>
<dbReference type="PROSITE" id="PS00107">
    <property type="entry name" value="PROTEIN_KINASE_ATP"/>
    <property type="match status" value="1"/>
</dbReference>
<feature type="active site" description="Proton acceptor" evidence="3">
    <location>
        <position position="141"/>
    </location>
</feature>
<organism evidence="8">
    <name type="scientific">Capitella teleta</name>
    <name type="common">Polychaete worm</name>
    <dbReference type="NCBI Taxonomy" id="283909"/>
    <lineage>
        <taxon>Eukaryota</taxon>
        <taxon>Metazoa</taxon>
        <taxon>Spiralia</taxon>
        <taxon>Lophotrochozoa</taxon>
        <taxon>Annelida</taxon>
        <taxon>Polychaeta</taxon>
        <taxon>Sedentaria</taxon>
        <taxon>Scolecida</taxon>
        <taxon>Capitellidae</taxon>
        <taxon>Capitella</taxon>
    </lineage>
</organism>
<reference evidence="9" key="3">
    <citation type="submission" date="2015-06" db="UniProtKB">
        <authorList>
            <consortium name="EnsemblMetazoa"/>
        </authorList>
    </citation>
    <scope>IDENTIFICATION</scope>
</reference>
<dbReference type="Pfam" id="PF07714">
    <property type="entry name" value="PK_Tyr_Ser-Thr"/>
    <property type="match status" value="1"/>
</dbReference>
<dbReference type="Gene3D" id="1.10.510.10">
    <property type="entry name" value="Transferase(Phosphotransferase) domain 1"/>
    <property type="match status" value="1"/>
</dbReference>
<evidence type="ECO:0000256" key="3">
    <source>
        <dbReference type="PIRSR" id="PIRSR000615-1"/>
    </source>
</evidence>
<evidence type="ECO:0000313" key="8">
    <source>
        <dbReference type="EMBL" id="ELT95951.1"/>
    </source>
</evidence>